<feature type="binding site" evidence="14">
    <location>
        <position position="285"/>
    </location>
    <ligand>
        <name>S-adenosyl-L-methionine</name>
        <dbReference type="ChEBI" id="CHEBI:59789"/>
    </ligand>
</feature>
<dbReference type="STRING" id="1423806.FD15_GL001763"/>
<dbReference type="PANTHER" id="PTHR22807">
    <property type="entry name" value="NOP2 YEAST -RELATED NOL1/NOP2/FMU SUN DOMAIN-CONTAINING"/>
    <property type="match status" value="1"/>
</dbReference>
<dbReference type="eggNOG" id="COG0144">
    <property type="taxonomic scope" value="Bacteria"/>
</dbReference>
<keyword evidence="6" id="KW-0698">rRNA processing</keyword>
<dbReference type="GO" id="GO:0006355">
    <property type="term" value="P:regulation of DNA-templated transcription"/>
    <property type="evidence" value="ECO:0007669"/>
    <property type="project" value="InterPro"/>
</dbReference>
<dbReference type="GO" id="GO:0008649">
    <property type="term" value="F:rRNA methyltransferase activity"/>
    <property type="evidence" value="ECO:0007669"/>
    <property type="project" value="InterPro"/>
</dbReference>
<evidence type="ECO:0000256" key="14">
    <source>
        <dbReference type="PROSITE-ProRule" id="PRU01023"/>
    </source>
</evidence>
<keyword evidence="17" id="KW-1185">Reference proteome</keyword>
<dbReference type="Proteomes" id="UP000050961">
    <property type="component" value="Unassembled WGS sequence"/>
</dbReference>
<dbReference type="Gene3D" id="3.30.70.1170">
    <property type="entry name" value="Sun protein, domain 3"/>
    <property type="match status" value="1"/>
</dbReference>
<dbReference type="FunFam" id="1.10.940.10:FF:000006">
    <property type="entry name" value="16S rRNA (Cytosine(967)-C(5))-methyltransferase RsmB"/>
    <property type="match status" value="1"/>
</dbReference>
<dbReference type="Gene3D" id="3.40.50.150">
    <property type="entry name" value="Vaccinia Virus protein VP39"/>
    <property type="match status" value="1"/>
</dbReference>
<evidence type="ECO:0000313" key="16">
    <source>
        <dbReference type="EMBL" id="KRN05218.1"/>
    </source>
</evidence>
<dbReference type="PATRIC" id="fig|1423806.3.peg.1795"/>
<feature type="binding site" evidence="14">
    <location>
        <position position="313"/>
    </location>
    <ligand>
        <name>S-adenosyl-L-methionine</name>
        <dbReference type="ChEBI" id="CHEBI:59789"/>
    </ligand>
</feature>
<accession>A0A023CU06</accession>
<evidence type="ECO:0000256" key="2">
    <source>
        <dbReference type="ARBA" id="ARBA00004496"/>
    </source>
</evidence>
<keyword evidence="7 14" id="KW-0489">Methyltransferase</keyword>
<organism evidence="16 17">
    <name type="scientific">Liquorilactobacillus sucicola DSM 21376 = JCM 15457</name>
    <dbReference type="NCBI Taxonomy" id="1423806"/>
    <lineage>
        <taxon>Bacteria</taxon>
        <taxon>Bacillati</taxon>
        <taxon>Bacillota</taxon>
        <taxon>Bacilli</taxon>
        <taxon>Lactobacillales</taxon>
        <taxon>Lactobacillaceae</taxon>
        <taxon>Liquorilactobacillus</taxon>
    </lineage>
</organism>
<dbReference type="SUPFAM" id="SSF53335">
    <property type="entry name" value="S-adenosyl-L-methionine-dependent methyltransferases"/>
    <property type="match status" value="1"/>
</dbReference>
<feature type="active site" description="Nucleophile" evidence="14">
    <location>
        <position position="385"/>
    </location>
</feature>
<evidence type="ECO:0000256" key="11">
    <source>
        <dbReference type="ARBA" id="ARBA00030399"/>
    </source>
</evidence>
<feature type="binding site" evidence="14">
    <location>
        <begin position="262"/>
        <end position="268"/>
    </location>
    <ligand>
        <name>S-adenosyl-L-methionine</name>
        <dbReference type="ChEBI" id="CHEBI:59789"/>
    </ligand>
</feature>
<comment type="function">
    <text evidence="1">Specifically methylates the cytosine at position 967 (m5C967) of 16S rRNA.</text>
</comment>
<dbReference type="InterPro" id="IPR018314">
    <property type="entry name" value="RsmB/NOL1/NOP2-like_CS"/>
</dbReference>
<dbReference type="RefSeq" id="WP_034986590.1">
    <property type="nucleotide sequence ID" value="NZ_AYZF01000017.1"/>
</dbReference>
<dbReference type="InterPro" id="IPR006027">
    <property type="entry name" value="NusB_RsmB_TIM44"/>
</dbReference>
<dbReference type="NCBIfam" id="TIGR00563">
    <property type="entry name" value="rsmB"/>
    <property type="match status" value="1"/>
</dbReference>
<evidence type="ECO:0000256" key="6">
    <source>
        <dbReference type="ARBA" id="ARBA00022552"/>
    </source>
</evidence>
<proteinExistence type="inferred from homology"/>
<comment type="catalytic activity">
    <reaction evidence="13">
        <text>cytidine(967) in 16S rRNA + S-adenosyl-L-methionine = 5-methylcytidine(967) in 16S rRNA + S-adenosyl-L-homocysteine + H(+)</text>
        <dbReference type="Rhea" id="RHEA:42748"/>
        <dbReference type="Rhea" id="RHEA-COMP:10219"/>
        <dbReference type="Rhea" id="RHEA-COMP:10220"/>
        <dbReference type="ChEBI" id="CHEBI:15378"/>
        <dbReference type="ChEBI" id="CHEBI:57856"/>
        <dbReference type="ChEBI" id="CHEBI:59789"/>
        <dbReference type="ChEBI" id="CHEBI:74483"/>
        <dbReference type="ChEBI" id="CHEBI:82748"/>
        <dbReference type="EC" id="2.1.1.176"/>
    </reaction>
</comment>
<dbReference type="EMBL" id="AYZF01000017">
    <property type="protein sequence ID" value="KRN05218.1"/>
    <property type="molecule type" value="Genomic_DNA"/>
</dbReference>
<evidence type="ECO:0000259" key="15">
    <source>
        <dbReference type="PROSITE" id="PS51686"/>
    </source>
</evidence>
<dbReference type="PROSITE" id="PS51686">
    <property type="entry name" value="SAM_MT_RSMB_NOP"/>
    <property type="match status" value="1"/>
</dbReference>
<dbReference type="Gene3D" id="1.10.940.10">
    <property type="entry name" value="NusB-like"/>
    <property type="match status" value="1"/>
</dbReference>
<reference evidence="16 17" key="1">
    <citation type="journal article" date="2015" name="Genome Announc.">
        <title>Expanding the biotechnology potential of lactobacilli through comparative genomics of 213 strains and associated genera.</title>
        <authorList>
            <person name="Sun Z."/>
            <person name="Harris H.M."/>
            <person name="McCann A."/>
            <person name="Guo C."/>
            <person name="Argimon S."/>
            <person name="Zhang W."/>
            <person name="Yang X."/>
            <person name="Jeffery I.B."/>
            <person name="Cooney J.C."/>
            <person name="Kagawa T.F."/>
            <person name="Liu W."/>
            <person name="Song Y."/>
            <person name="Salvetti E."/>
            <person name="Wrobel A."/>
            <person name="Rasinkangas P."/>
            <person name="Parkhill J."/>
            <person name="Rea M.C."/>
            <person name="O'Sullivan O."/>
            <person name="Ritari J."/>
            <person name="Douillard F.P."/>
            <person name="Paul Ross R."/>
            <person name="Yang R."/>
            <person name="Briner A.E."/>
            <person name="Felis G.E."/>
            <person name="de Vos W.M."/>
            <person name="Barrangou R."/>
            <person name="Klaenhammer T.R."/>
            <person name="Caufield P.W."/>
            <person name="Cui Y."/>
            <person name="Zhang H."/>
            <person name="O'Toole P.W."/>
        </authorList>
    </citation>
    <scope>NUCLEOTIDE SEQUENCE [LARGE SCALE GENOMIC DNA]</scope>
    <source>
        <strain evidence="16 17">DSM 21376</strain>
    </source>
</reference>
<keyword evidence="9 14" id="KW-0949">S-adenosyl-L-methionine</keyword>
<dbReference type="InterPro" id="IPR001678">
    <property type="entry name" value="MeTrfase_RsmB-F_NOP2_dom"/>
</dbReference>
<dbReference type="InterPro" id="IPR049560">
    <property type="entry name" value="MeTrfase_RsmB-F_NOP2_cat"/>
</dbReference>
<sequence length="447" mass="50423">MTNEIQQSVRFLAVELLTRIEQEGAYSNIVLDQTIKRNTLSKRDAHLLTNIVYGVLQNRLLLEYWLEPFTKKNKKITPWVKQLLLSALYQMKFLDKIPNHAILNESIEIAKRKGHDGIRKFVTGILHAILRQGVRDINEVSSDIVKMSLRDSVPEWLVKKLIKQNGTAKTTSILQSINQQPHQTVRINFSSTSKKEVMAALQKEKVEYEESLVTPSSLIITKGFIPESESYQQGDLIVQDESATLVVESMGVQPQDTILDACAAPGGKTVHIAEKLDSGKVTALDIHKHKVKLIIDNASRCGVADKVNAMVMDARKSDEFFAPKTFDKVLVDAPCSGLGLLRRKPEIRYQKHEQDLLNLQRVQLEILNKVAGLVKVGGILTYSTCSIMNEENHDVVEHFLKEHTVFECCKTMTVNNIKGDRNTQTLSIYPDDYGSDGFFIATLKKLR</sequence>
<evidence type="ECO:0000256" key="13">
    <source>
        <dbReference type="ARBA" id="ARBA00047283"/>
    </source>
</evidence>
<evidence type="ECO:0000256" key="9">
    <source>
        <dbReference type="ARBA" id="ARBA00022691"/>
    </source>
</evidence>
<keyword evidence="10 14" id="KW-0694">RNA-binding</keyword>
<dbReference type="InterPro" id="IPR035926">
    <property type="entry name" value="NusB-like_sf"/>
</dbReference>
<evidence type="ECO:0000256" key="10">
    <source>
        <dbReference type="ARBA" id="ARBA00022884"/>
    </source>
</evidence>
<evidence type="ECO:0000256" key="3">
    <source>
        <dbReference type="ARBA" id="ARBA00007494"/>
    </source>
</evidence>
<keyword evidence="5" id="KW-0963">Cytoplasm</keyword>
<evidence type="ECO:0000256" key="4">
    <source>
        <dbReference type="ARBA" id="ARBA00012140"/>
    </source>
</evidence>
<evidence type="ECO:0000256" key="8">
    <source>
        <dbReference type="ARBA" id="ARBA00022679"/>
    </source>
</evidence>
<comment type="similarity">
    <text evidence="3 14">Belongs to the class I-like SAM-binding methyltransferase superfamily. RsmB/NOP family.</text>
</comment>
<dbReference type="InterPro" id="IPR029063">
    <property type="entry name" value="SAM-dependent_MTases_sf"/>
</dbReference>
<dbReference type="OrthoDB" id="9810297at2"/>
<comment type="subcellular location">
    <subcellularLocation>
        <location evidence="2">Cytoplasm</location>
    </subcellularLocation>
</comment>
<dbReference type="EC" id="2.1.1.176" evidence="4"/>
<dbReference type="Pfam" id="PF22458">
    <property type="entry name" value="RsmF-B_ferredox"/>
    <property type="match status" value="1"/>
</dbReference>
<name>A0A023CU06_9LACO</name>
<dbReference type="GO" id="GO:0003723">
    <property type="term" value="F:RNA binding"/>
    <property type="evidence" value="ECO:0007669"/>
    <property type="project" value="UniProtKB-UniRule"/>
</dbReference>
<evidence type="ECO:0000256" key="5">
    <source>
        <dbReference type="ARBA" id="ARBA00022490"/>
    </source>
</evidence>
<dbReference type="Pfam" id="PF01029">
    <property type="entry name" value="NusB"/>
    <property type="match status" value="1"/>
</dbReference>
<dbReference type="PANTHER" id="PTHR22807:SF53">
    <property type="entry name" value="RIBOSOMAL RNA SMALL SUBUNIT METHYLTRANSFERASE B-RELATED"/>
    <property type="match status" value="1"/>
</dbReference>
<dbReference type="PRINTS" id="PR02008">
    <property type="entry name" value="RCMTFAMILY"/>
</dbReference>
<dbReference type="eggNOG" id="COG0781">
    <property type="taxonomic scope" value="Bacteria"/>
</dbReference>
<evidence type="ECO:0000256" key="7">
    <source>
        <dbReference type="ARBA" id="ARBA00022603"/>
    </source>
</evidence>
<dbReference type="SUPFAM" id="SSF48013">
    <property type="entry name" value="NusB-like"/>
    <property type="match status" value="1"/>
</dbReference>
<dbReference type="PROSITE" id="PS01153">
    <property type="entry name" value="NOL1_NOP2_SUN"/>
    <property type="match status" value="1"/>
</dbReference>
<dbReference type="NCBIfam" id="NF011494">
    <property type="entry name" value="PRK14902.1"/>
    <property type="match status" value="1"/>
</dbReference>
<dbReference type="AlphaFoldDB" id="A0A023CU06"/>
<dbReference type="Pfam" id="PF01189">
    <property type="entry name" value="Methyltr_RsmB-F"/>
    <property type="match status" value="1"/>
</dbReference>
<dbReference type="GO" id="GO:0005737">
    <property type="term" value="C:cytoplasm"/>
    <property type="evidence" value="ECO:0007669"/>
    <property type="project" value="UniProtKB-SubCell"/>
</dbReference>
<evidence type="ECO:0000313" key="17">
    <source>
        <dbReference type="Proteomes" id="UP000050961"/>
    </source>
</evidence>
<feature type="binding site" evidence="14">
    <location>
        <position position="332"/>
    </location>
    <ligand>
        <name>S-adenosyl-L-methionine</name>
        <dbReference type="ChEBI" id="CHEBI:59789"/>
    </ligand>
</feature>
<comment type="caution">
    <text evidence="16">The sequence shown here is derived from an EMBL/GenBank/DDBJ whole genome shotgun (WGS) entry which is preliminary data.</text>
</comment>
<dbReference type="InterPro" id="IPR054728">
    <property type="entry name" value="RsmB-like_ferredoxin"/>
</dbReference>
<dbReference type="CDD" id="cd02440">
    <property type="entry name" value="AdoMet_MTases"/>
    <property type="match status" value="1"/>
</dbReference>
<dbReference type="InterPro" id="IPR023267">
    <property type="entry name" value="RCMT"/>
</dbReference>
<feature type="domain" description="SAM-dependent MTase RsmB/NOP-type" evidence="15">
    <location>
        <begin position="173"/>
        <end position="446"/>
    </location>
</feature>
<evidence type="ECO:0000256" key="1">
    <source>
        <dbReference type="ARBA" id="ARBA00002724"/>
    </source>
</evidence>
<evidence type="ECO:0000256" key="12">
    <source>
        <dbReference type="ARBA" id="ARBA00031088"/>
    </source>
</evidence>
<keyword evidence="8 14" id="KW-0808">Transferase</keyword>
<gene>
    <name evidence="16" type="ORF">FD15_GL001763</name>
</gene>
<dbReference type="FunFam" id="3.40.50.150:FF:000022">
    <property type="entry name" value="Ribosomal RNA small subunit methyltransferase B"/>
    <property type="match status" value="1"/>
</dbReference>
<dbReference type="InterPro" id="IPR004573">
    <property type="entry name" value="rRNA_ssu_MeTfrase_B"/>
</dbReference>
<protein>
    <recommendedName>
        <fullName evidence="4">16S rRNA (cytosine(967)-C(5))-methyltransferase</fullName>
        <ecNumber evidence="4">2.1.1.176</ecNumber>
    </recommendedName>
    <alternativeName>
        <fullName evidence="11">16S rRNA m5C967 methyltransferase</fullName>
    </alternativeName>
    <alternativeName>
        <fullName evidence="12">rRNA (cytosine-C(5)-)-methyltransferase RsmB</fullName>
    </alternativeName>
</protein>